<feature type="region of interest" description="Disordered" evidence="1">
    <location>
        <begin position="1"/>
        <end position="44"/>
    </location>
</feature>
<dbReference type="AlphaFoldDB" id="A0AAE0S7Y0"/>
<reference evidence="2" key="1">
    <citation type="journal article" date="2021" name="Genome Biol. Evol.">
        <title>A High-Quality Reference Genome for a Parasitic Bivalve with Doubly Uniparental Inheritance (Bivalvia: Unionida).</title>
        <authorList>
            <person name="Smith C.H."/>
        </authorList>
    </citation>
    <scope>NUCLEOTIDE SEQUENCE</scope>
    <source>
        <strain evidence="2">CHS0354</strain>
    </source>
</reference>
<reference evidence="2" key="2">
    <citation type="journal article" date="2021" name="Genome Biol. Evol.">
        <title>Developing a high-quality reference genome for a parasitic bivalve with doubly uniparental inheritance (Bivalvia: Unionida).</title>
        <authorList>
            <person name="Smith C.H."/>
        </authorList>
    </citation>
    <scope>NUCLEOTIDE SEQUENCE</scope>
    <source>
        <strain evidence="2">CHS0354</strain>
        <tissue evidence="2">Mantle</tissue>
    </source>
</reference>
<organism evidence="2 3">
    <name type="scientific">Potamilus streckersoni</name>
    <dbReference type="NCBI Taxonomy" id="2493646"/>
    <lineage>
        <taxon>Eukaryota</taxon>
        <taxon>Metazoa</taxon>
        <taxon>Spiralia</taxon>
        <taxon>Lophotrochozoa</taxon>
        <taxon>Mollusca</taxon>
        <taxon>Bivalvia</taxon>
        <taxon>Autobranchia</taxon>
        <taxon>Heteroconchia</taxon>
        <taxon>Palaeoheterodonta</taxon>
        <taxon>Unionida</taxon>
        <taxon>Unionoidea</taxon>
        <taxon>Unionidae</taxon>
        <taxon>Ambleminae</taxon>
        <taxon>Lampsilini</taxon>
        <taxon>Potamilus</taxon>
    </lineage>
</organism>
<dbReference type="Proteomes" id="UP001195483">
    <property type="component" value="Unassembled WGS sequence"/>
</dbReference>
<gene>
    <name evidence="2" type="ORF">CHS0354_008494</name>
</gene>
<protein>
    <submittedName>
        <fullName evidence="2">Uncharacterized protein</fullName>
    </submittedName>
</protein>
<accession>A0AAE0S7Y0</accession>
<comment type="caution">
    <text evidence="2">The sequence shown here is derived from an EMBL/GenBank/DDBJ whole genome shotgun (WGS) entry which is preliminary data.</text>
</comment>
<sequence>MQEGPTPGLDEIHHKGNEETPQEGFGLGKLLGRESHSGTSTQLTPLEYMEEKFLNSEQILYGRKKGFIEDLIGILPFTSAPTVKERKRKNSYPWN</sequence>
<proteinExistence type="predicted"/>
<reference evidence="2" key="3">
    <citation type="submission" date="2023-05" db="EMBL/GenBank/DDBJ databases">
        <authorList>
            <person name="Smith C.H."/>
        </authorList>
    </citation>
    <scope>NUCLEOTIDE SEQUENCE</scope>
    <source>
        <strain evidence="2">CHS0354</strain>
        <tissue evidence="2">Mantle</tissue>
    </source>
</reference>
<evidence type="ECO:0000313" key="2">
    <source>
        <dbReference type="EMBL" id="KAK3586902.1"/>
    </source>
</evidence>
<evidence type="ECO:0000256" key="1">
    <source>
        <dbReference type="SAM" id="MobiDB-lite"/>
    </source>
</evidence>
<keyword evidence="3" id="KW-1185">Reference proteome</keyword>
<evidence type="ECO:0000313" key="3">
    <source>
        <dbReference type="Proteomes" id="UP001195483"/>
    </source>
</evidence>
<dbReference type="EMBL" id="JAEAOA010000559">
    <property type="protein sequence ID" value="KAK3586902.1"/>
    <property type="molecule type" value="Genomic_DNA"/>
</dbReference>
<name>A0AAE0S7Y0_9BIVA</name>